<dbReference type="Pfam" id="PF00849">
    <property type="entry name" value="PseudoU_synth_2"/>
    <property type="match status" value="1"/>
</dbReference>
<dbReference type="GO" id="GO:0003723">
    <property type="term" value="F:RNA binding"/>
    <property type="evidence" value="ECO:0007669"/>
    <property type="project" value="InterPro"/>
</dbReference>
<dbReference type="STRING" id="698758.AXY_22700"/>
<dbReference type="InterPro" id="IPR006145">
    <property type="entry name" value="PsdUridine_synth_RsuA/RluA"/>
</dbReference>
<evidence type="ECO:0000313" key="2">
    <source>
        <dbReference type="EMBL" id="BAM48402.1"/>
    </source>
</evidence>
<gene>
    <name evidence="2" type="ordered locus">AXY_22700</name>
</gene>
<dbReference type="eggNOG" id="COG0564">
    <property type="taxonomic scope" value="Bacteria"/>
</dbReference>
<dbReference type="EMBL" id="AP012050">
    <property type="protein sequence ID" value="BAM48402.1"/>
    <property type="molecule type" value="Genomic_DNA"/>
</dbReference>
<dbReference type="GO" id="GO:0009982">
    <property type="term" value="F:pseudouridine synthase activity"/>
    <property type="evidence" value="ECO:0007669"/>
    <property type="project" value="InterPro"/>
</dbReference>
<keyword evidence="3" id="KW-1185">Reference proteome</keyword>
<feature type="domain" description="Pseudouridine synthase RsuA/RluA-like" evidence="1">
    <location>
        <begin position="3"/>
        <end position="94"/>
    </location>
</feature>
<protein>
    <submittedName>
        <fullName evidence="2">Putative pseudouridine synthase</fullName>
    </submittedName>
</protein>
<dbReference type="GO" id="GO:0006396">
    <property type="term" value="P:RNA processing"/>
    <property type="evidence" value="ECO:0007669"/>
    <property type="project" value="UniProtKB-ARBA"/>
</dbReference>
<dbReference type="InterPro" id="IPR020103">
    <property type="entry name" value="PsdUridine_synth_cat_dom_sf"/>
</dbReference>
<dbReference type="Proteomes" id="UP000006294">
    <property type="component" value="Chromosome"/>
</dbReference>
<dbReference type="HOGENOM" id="CLU_2271480_0_0_9"/>
<proteinExistence type="predicted"/>
<sequence length="102" mass="11497">MGGAIVFAKTSKADSLLSDMIRRRVIKRTDLTVVHGVPRQKQGQLEDYLLKDSRKNIVPVESVKHPDVKQAILDYQVLESKEGFSLLAVQLHTGVHIKFVFN</sequence>
<dbReference type="Gene3D" id="3.30.2350.10">
    <property type="entry name" value="Pseudouridine synthase"/>
    <property type="match status" value="1"/>
</dbReference>
<dbReference type="GO" id="GO:0001522">
    <property type="term" value="P:pseudouridine synthesis"/>
    <property type="evidence" value="ECO:0007669"/>
    <property type="project" value="InterPro"/>
</dbReference>
<evidence type="ECO:0000259" key="1">
    <source>
        <dbReference type="Pfam" id="PF00849"/>
    </source>
</evidence>
<name>K0J4V5_AMPXN</name>
<dbReference type="AlphaFoldDB" id="K0J4V5"/>
<accession>K0J4V5</accession>
<dbReference type="GO" id="GO:0140098">
    <property type="term" value="F:catalytic activity, acting on RNA"/>
    <property type="evidence" value="ECO:0007669"/>
    <property type="project" value="UniProtKB-ARBA"/>
</dbReference>
<organism evidence="2 3">
    <name type="scientific">Amphibacillus xylanus (strain ATCC 51415 / DSM 6626 / JCM 7361 / LMG 17667 / NBRC 15112 / Ep01)</name>
    <dbReference type="NCBI Taxonomy" id="698758"/>
    <lineage>
        <taxon>Bacteria</taxon>
        <taxon>Bacillati</taxon>
        <taxon>Bacillota</taxon>
        <taxon>Bacilli</taxon>
        <taxon>Bacillales</taxon>
        <taxon>Bacillaceae</taxon>
        <taxon>Amphibacillus</taxon>
    </lineage>
</organism>
<dbReference type="SUPFAM" id="SSF55120">
    <property type="entry name" value="Pseudouridine synthase"/>
    <property type="match status" value="1"/>
</dbReference>
<dbReference type="KEGG" id="axl:AXY_22700"/>
<evidence type="ECO:0000313" key="3">
    <source>
        <dbReference type="Proteomes" id="UP000006294"/>
    </source>
</evidence>
<reference evidence="2 3" key="1">
    <citation type="submission" date="2011-01" db="EMBL/GenBank/DDBJ databases">
        <title>Whole genome sequence of Amphibacillus xylinus NBRC 15112.</title>
        <authorList>
            <person name="Nakazawa H."/>
            <person name="Katano Y."/>
            <person name="Nakamura S."/>
            <person name="Sasagawa M."/>
            <person name="Fukada J."/>
            <person name="Arai T."/>
            <person name="Sasakura N."/>
            <person name="Mochizuki D."/>
            <person name="Hosoyama A."/>
            <person name="Harada K."/>
            <person name="Horikawa H."/>
            <person name="Kato Y."/>
            <person name="Harada T."/>
            <person name="Sasaki K."/>
            <person name="Sekiguchi M."/>
            <person name="Hodoyama M."/>
            <person name="Nishiko R."/>
            <person name="Narita H."/>
            <person name="Hanamaki A."/>
            <person name="Hata C."/>
            <person name="Konno Y."/>
            <person name="Niimura Y."/>
            <person name="Yamazaki S."/>
            <person name="Fujita N."/>
        </authorList>
    </citation>
    <scope>NUCLEOTIDE SEQUENCE [LARGE SCALE GENOMIC DNA]</scope>
    <source>
        <strain evidence="3">ATCC 51415 / DSM 6626 / JCM 7361 / LMG 17667 / NBRC 15112 / Ep01</strain>
    </source>
</reference>